<evidence type="ECO:0000313" key="7">
    <source>
        <dbReference type="EMBL" id="KAL1524680.1"/>
    </source>
</evidence>
<dbReference type="SUPFAM" id="SSF53822">
    <property type="entry name" value="Periplasmic binding protein-like I"/>
    <property type="match status" value="1"/>
</dbReference>
<accession>A0AB34JVF9</accession>
<dbReference type="PANTHER" id="PTHR11319:SF35">
    <property type="entry name" value="OUTER MEMBRANE PROTEIN PMPC-RELATED"/>
    <property type="match status" value="1"/>
</dbReference>
<keyword evidence="3 5" id="KW-1133">Transmembrane helix</keyword>
<sequence length="2083" mass="227237">MPSLSISDPDYVELSISWAIGFGDFICDALNTWARMMQTCMAALVELPRKRSQVSLADSRGRGLPPRRQRRVRLQVSAFLAIATLASQLVGAQASGYALTFDGQGTDVATVQLPPEVFRGARGITFSTWARSFGLYGVTQCLGISFLTPVSSNWLQPLNWRDSGDILAHNFFDTSVPVLDPAYGLDHFLEWRHLAVTWDEQGDLNTYVDGVRVNSASAIKSGYNITANTAQGVYLALGIYASSATTNIPSYSLRGSLDQVQLWTHALDAQQVEADYRTLGQSDTLPEPVLRYTFDEGGGETAANSGSAANADLRLGQSPDDSRYFFANGATFEYTSPVWGPSILPLNVSTLAPIVRTFKAGRESNFSLHIPGSALSIRLLSVPSHGQLRLDGTPLYAGAVVPSSALLSYNSSVDGLSAFVNFSFEILGSGAAASSGDVHLLEEGPPEVVPGSASCEWPRGKVVCTPEPLTMQEDTPQVLFLLGRSARGSARTMAVVATAPKHGTLYQMTKCCDPVAGRGSVIRDGDVVLNGRSAVVFIPAENSFGTAADSLTYYVTDWSGEASELATLVMDVLSAEDAPLLELSDVVTPPLTPVFVPLRASDAEGDFITFALEGGAAYGKVFLDDNGKPGDLLSGFSGRSASSNLIQQYAIDVLKVSSHWPAGVQWHPLQVVGPRDVFQYGDSTLAWSPRLIDGDSGNTVLSDSDLFNVTVRNVTRRLSFVYNPTELYERYGYTEFIEVKFATALYPASVVIGENRGMCSVVRILGRSSEHNNEFVELWRAKDRLAGQDGLLETAVDRSECWQRHVDAERYRIFTADICRQPLKVDVLRIELDTRSVSDWNELDFIELVGSTVLQDGVVPASSSGIWYVPDPGFDATDTLSIVAYDCPFDQLRRSQTATVRITVDGYFPPLSPPPKFLIPEVNIGVLLPKFGANGDPVPWSPRVGVYQAIQEINNKTDGVADGLLPGTLLRIANKDSQCDDTVGLMGALYLTRDAFGGNGVSAIIGAGCSGASISASQVAGFSNVPIISPTSTSPTLSDGIAFPYFLRAVASDAFLAVSLVELLQSLWGYTSIALVHSTDSYGSASIPDFTDFAKSRGIAIVATERFAPSSTDLSAQHVGLLQSSARIIVLYCSASDASYFLRTAFSMGLGGDGYLWLGPDSLATSELWESDYVLASNSSLRDLVLRGFFALVPTQQESTTYQDYLARRRKLPVFDANSTACVSTLDDDGALYFAGDNDNDEATPLRCAVLSSWEDNPYDTFAYDSVYAIAHSLHYLLSVQNRSEIVGSELLDTLVRTVRFEGASGIVNFFDASDDPDRKNHGDRRSGIAYALFNYVDSARGFVTVGLWKSCEASKSCAWSEQWHPTPGVQPTYSTADNKRPPQTGSCRRFEVLTAEGTCACQIGYERDAAQCIPCPPFTSSVGLESRCVVCAAGRYLPTGLTVSSDSCKACPDFATCPLNSTLETLHTQAGYWRLSPLTSRIYKCNLHDSELPNDNDTACVGGAPGACARGHAGPLCKICLEDNYYFKDSSCVECPDAGTGFGVLAFILATIFSIPGLLYCLHEQTNPKYVRVSAPLRKLVHEAKSYMKDVGLVPKLKLFLTFVQVLATLEVTYSIGLPPTWFRWTSVFRFLGDINWSSWAVPSSCFISDERDMLLFRGLIPLSIVVITPVVGAVRGATLFLLDIKEEPRECSKKQHRVRRKTVELAGWIGKKALVPPKNKDQLPTTWKQALTKGALNFLPLSLVIAFCFTPSVSAKTFSEWHCLSYVYDGETEYSYLANDLSVRCDDSDEYDDIISVAWLFIAVWPIGMVAMYIALLVPCRNLLRDEHVESPLLRATAFLHRDYKIGYFWWEVASLMQRTTLTGWLLLIDDKDGIFRLLAAQLICLSFLVVLLALQPYKRYMDNTIAAACQVVFICIFIGGALVRIYNSILDDFEGSPDLAYRTLGVSSSEYLVLIMLGVAFTMLGTLVLTLACESYMRANQLRLANRWSVCTMNPPSVKWKPDGIYAAFLSHYKNEAASDARYMHDMLRKMLKAPVFLDSSSLSDLRDLITEGVHKSDTLEYPSCVGADEQSSLDAGCSA</sequence>
<gene>
    <name evidence="7" type="ORF">AB1Y20_019566</name>
</gene>
<feature type="transmembrane region" description="Helical" evidence="5">
    <location>
        <begin position="1954"/>
        <end position="1976"/>
    </location>
</feature>
<feature type="transmembrane region" description="Helical" evidence="5">
    <location>
        <begin position="1877"/>
        <end position="1897"/>
    </location>
</feature>
<keyword evidence="8" id="KW-1185">Reference proteome</keyword>
<comment type="subcellular location">
    <subcellularLocation>
        <location evidence="1">Membrane</location>
    </subcellularLocation>
</comment>
<evidence type="ECO:0000256" key="3">
    <source>
        <dbReference type="ARBA" id="ARBA00022989"/>
    </source>
</evidence>
<feature type="domain" description="Receptor ligand binding region" evidence="6">
    <location>
        <begin position="947"/>
        <end position="1313"/>
    </location>
</feature>
<dbReference type="InterPro" id="IPR013320">
    <property type="entry name" value="ConA-like_dom_sf"/>
</dbReference>
<dbReference type="InterPro" id="IPR028082">
    <property type="entry name" value="Peripla_BP_I"/>
</dbReference>
<dbReference type="Pfam" id="PF01094">
    <property type="entry name" value="ANF_receptor"/>
    <property type="match status" value="1"/>
</dbReference>
<feature type="transmembrane region" description="Helical" evidence="5">
    <location>
        <begin position="1799"/>
        <end position="1820"/>
    </location>
</feature>
<dbReference type="Pfam" id="PF13385">
    <property type="entry name" value="Laminin_G_3"/>
    <property type="match status" value="1"/>
</dbReference>
<dbReference type="EMBL" id="JBGBPQ010000005">
    <property type="protein sequence ID" value="KAL1524680.1"/>
    <property type="molecule type" value="Genomic_DNA"/>
</dbReference>
<dbReference type="Gene3D" id="3.40.50.2300">
    <property type="match status" value="2"/>
</dbReference>
<feature type="transmembrane region" description="Helical" evidence="5">
    <location>
        <begin position="1598"/>
        <end position="1618"/>
    </location>
</feature>
<dbReference type="Gene3D" id="2.60.120.200">
    <property type="match status" value="1"/>
</dbReference>
<feature type="transmembrane region" description="Helical" evidence="5">
    <location>
        <begin position="1661"/>
        <end position="1686"/>
    </location>
</feature>
<proteinExistence type="predicted"/>
<evidence type="ECO:0000256" key="4">
    <source>
        <dbReference type="ARBA" id="ARBA00023136"/>
    </source>
</evidence>
<evidence type="ECO:0000256" key="1">
    <source>
        <dbReference type="ARBA" id="ARBA00004370"/>
    </source>
</evidence>
<dbReference type="SUPFAM" id="SSF49899">
    <property type="entry name" value="Concanavalin A-like lectins/glucanases"/>
    <property type="match status" value="1"/>
</dbReference>
<feature type="transmembrane region" description="Helical" evidence="5">
    <location>
        <begin position="1737"/>
        <end position="1757"/>
    </location>
</feature>
<evidence type="ECO:0000259" key="6">
    <source>
        <dbReference type="Pfam" id="PF01094"/>
    </source>
</evidence>
<feature type="transmembrane region" description="Helical" evidence="5">
    <location>
        <begin position="1909"/>
        <end position="1929"/>
    </location>
</feature>
<feature type="transmembrane region" description="Helical" evidence="5">
    <location>
        <begin position="1850"/>
        <end position="1871"/>
    </location>
</feature>
<dbReference type="GO" id="GO:0016020">
    <property type="term" value="C:membrane"/>
    <property type="evidence" value="ECO:0007669"/>
    <property type="project" value="UniProtKB-SubCell"/>
</dbReference>
<keyword evidence="2 5" id="KW-0812">Transmembrane</keyword>
<reference evidence="7 8" key="1">
    <citation type="journal article" date="2024" name="Science">
        <title>Giant polyketide synthase enzymes in the biosynthesis of giant marine polyether toxins.</title>
        <authorList>
            <person name="Fallon T.R."/>
            <person name="Shende V.V."/>
            <person name="Wierzbicki I.H."/>
            <person name="Pendleton A.L."/>
            <person name="Watervoot N.F."/>
            <person name="Auber R.P."/>
            <person name="Gonzalez D.J."/>
            <person name="Wisecaver J.H."/>
            <person name="Moore B.S."/>
        </authorList>
    </citation>
    <scope>NUCLEOTIDE SEQUENCE [LARGE SCALE GENOMIC DNA]</scope>
    <source>
        <strain evidence="7 8">12B1</strain>
    </source>
</reference>
<dbReference type="PANTHER" id="PTHR11319">
    <property type="entry name" value="G PROTEIN-COUPLED RECEPTOR-RELATED"/>
    <property type="match status" value="1"/>
</dbReference>
<keyword evidence="4 5" id="KW-0472">Membrane</keyword>
<protein>
    <recommendedName>
        <fullName evidence="6">Receptor ligand binding region domain-containing protein</fullName>
    </recommendedName>
</protein>
<dbReference type="Proteomes" id="UP001515480">
    <property type="component" value="Unassembled WGS sequence"/>
</dbReference>
<evidence type="ECO:0000256" key="5">
    <source>
        <dbReference type="SAM" id="Phobius"/>
    </source>
</evidence>
<comment type="caution">
    <text evidence="7">The sequence shown here is derived from an EMBL/GenBank/DDBJ whole genome shotgun (WGS) entry which is preliminary data.</text>
</comment>
<organism evidence="7 8">
    <name type="scientific">Prymnesium parvum</name>
    <name type="common">Toxic golden alga</name>
    <dbReference type="NCBI Taxonomy" id="97485"/>
    <lineage>
        <taxon>Eukaryota</taxon>
        <taxon>Haptista</taxon>
        <taxon>Haptophyta</taxon>
        <taxon>Prymnesiophyceae</taxon>
        <taxon>Prymnesiales</taxon>
        <taxon>Prymnesiaceae</taxon>
        <taxon>Prymnesium</taxon>
    </lineage>
</organism>
<name>A0AB34JVF9_PRYPA</name>
<evidence type="ECO:0000256" key="2">
    <source>
        <dbReference type="ARBA" id="ARBA00022692"/>
    </source>
</evidence>
<evidence type="ECO:0000313" key="8">
    <source>
        <dbReference type="Proteomes" id="UP001515480"/>
    </source>
</evidence>
<dbReference type="InterPro" id="IPR001828">
    <property type="entry name" value="ANF_lig-bd_rcpt"/>
</dbReference>
<feature type="transmembrane region" description="Helical" evidence="5">
    <location>
        <begin position="1542"/>
        <end position="1563"/>
    </location>
</feature>